<dbReference type="SUPFAM" id="SSF52540">
    <property type="entry name" value="P-loop containing nucleoside triphosphate hydrolases"/>
    <property type="match status" value="1"/>
</dbReference>
<gene>
    <name evidence="6" type="ORF">BpHYR1_039885</name>
</gene>
<dbReference type="GO" id="GO:0005524">
    <property type="term" value="F:ATP binding"/>
    <property type="evidence" value="ECO:0007669"/>
    <property type="project" value="UniProtKB-KW"/>
</dbReference>
<dbReference type="PROSITE" id="PS00674">
    <property type="entry name" value="AAA"/>
    <property type="match status" value="1"/>
</dbReference>
<dbReference type="Proteomes" id="UP000276133">
    <property type="component" value="Unassembled WGS sequence"/>
</dbReference>
<dbReference type="GO" id="GO:0005634">
    <property type="term" value="C:nucleus"/>
    <property type="evidence" value="ECO:0007669"/>
    <property type="project" value="TreeGrafter"/>
</dbReference>
<sequence>APVKYAHQCEIFNFTKPPGILMVGPPGCGKTLLAKAIARESGVNFISVKGPELLNMYVGESERAVRSLFQRARNSKPCVIFFDEIDAICVKRSDSSSDSGATTRVVNQMLTEMDGLESRKGVFLMAASNRPDIVDPAILRPGRLDKIIYVGLPTLEDRIEILKTITKNGTKPRIDADVNFQFIAEDPRCQTFTGADLSALIREASEFALKEFIKSPIAENEVVKLKHFEMAFNKIKPSVSHKDCEKYEKMKSMCINLS</sequence>
<dbReference type="FunFam" id="1.10.8.60:FF:000112">
    <property type="entry name" value="Smallminded, isoform A"/>
    <property type="match status" value="1"/>
</dbReference>
<feature type="domain" description="AAA+ ATPase" evidence="5">
    <location>
        <begin position="16"/>
        <end position="154"/>
    </location>
</feature>
<evidence type="ECO:0000259" key="5">
    <source>
        <dbReference type="SMART" id="SM00382"/>
    </source>
</evidence>
<evidence type="ECO:0000256" key="4">
    <source>
        <dbReference type="RuleBase" id="RU003651"/>
    </source>
</evidence>
<feature type="non-terminal residue" evidence="6">
    <location>
        <position position="1"/>
    </location>
</feature>
<dbReference type="AlphaFoldDB" id="A0A3M7S5H1"/>
<evidence type="ECO:0000256" key="2">
    <source>
        <dbReference type="ARBA" id="ARBA00022741"/>
    </source>
</evidence>
<dbReference type="GO" id="GO:0003723">
    <property type="term" value="F:RNA binding"/>
    <property type="evidence" value="ECO:0007669"/>
    <property type="project" value="TreeGrafter"/>
</dbReference>
<dbReference type="InterPro" id="IPR041569">
    <property type="entry name" value="AAA_lid_3"/>
</dbReference>
<keyword evidence="3 4" id="KW-0067">ATP-binding</keyword>
<dbReference type="GO" id="GO:0042254">
    <property type="term" value="P:ribosome biogenesis"/>
    <property type="evidence" value="ECO:0007669"/>
    <property type="project" value="TreeGrafter"/>
</dbReference>
<dbReference type="SMART" id="SM00382">
    <property type="entry name" value="AAA"/>
    <property type="match status" value="1"/>
</dbReference>
<comment type="caution">
    <text evidence="6">The sequence shown here is derived from an EMBL/GenBank/DDBJ whole genome shotgun (WGS) entry which is preliminary data.</text>
</comment>
<dbReference type="Pfam" id="PF17862">
    <property type="entry name" value="AAA_lid_3"/>
    <property type="match status" value="1"/>
</dbReference>
<proteinExistence type="inferred from homology"/>
<dbReference type="Gene3D" id="1.10.8.60">
    <property type="match status" value="1"/>
</dbReference>
<dbReference type="PANTHER" id="PTHR23077">
    <property type="entry name" value="AAA-FAMILY ATPASE"/>
    <property type="match status" value="1"/>
</dbReference>
<evidence type="ECO:0000256" key="3">
    <source>
        <dbReference type="ARBA" id="ARBA00022840"/>
    </source>
</evidence>
<dbReference type="InterPro" id="IPR003959">
    <property type="entry name" value="ATPase_AAA_core"/>
</dbReference>
<dbReference type="EMBL" id="REGN01002034">
    <property type="protein sequence ID" value="RNA30840.1"/>
    <property type="molecule type" value="Genomic_DNA"/>
</dbReference>
<dbReference type="PANTHER" id="PTHR23077:SF171">
    <property type="entry name" value="NUCLEAR VALOSIN-CONTAINING PROTEIN-LIKE"/>
    <property type="match status" value="1"/>
</dbReference>
<dbReference type="GO" id="GO:0016887">
    <property type="term" value="F:ATP hydrolysis activity"/>
    <property type="evidence" value="ECO:0007669"/>
    <property type="project" value="InterPro"/>
</dbReference>
<dbReference type="GO" id="GO:1990275">
    <property type="term" value="F:preribosome binding"/>
    <property type="evidence" value="ECO:0007669"/>
    <property type="project" value="TreeGrafter"/>
</dbReference>
<evidence type="ECO:0000256" key="1">
    <source>
        <dbReference type="ARBA" id="ARBA00006914"/>
    </source>
</evidence>
<accession>A0A3M7S5H1</accession>
<keyword evidence="7" id="KW-1185">Reference proteome</keyword>
<dbReference type="InterPro" id="IPR050168">
    <property type="entry name" value="AAA_ATPase_domain"/>
</dbReference>
<dbReference type="Pfam" id="PF00004">
    <property type="entry name" value="AAA"/>
    <property type="match status" value="1"/>
</dbReference>
<reference evidence="6 7" key="1">
    <citation type="journal article" date="2018" name="Sci. Rep.">
        <title>Genomic signatures of local adaptation to the degree of environmental predictability in rotifers.</title>
        <authorList>
            <person name="Franch-Gras L."/>
            <person name="Hahn C."/>
            <person name="Garcia-Roger E.M."/>
            <person name="Carmona M.J."/>
            <person name="Serra M."/>
            <person name="Gomez A."/>
        </authorList>
    </citation>
    <scope>NUCLEOTIDE SEQUENCE [LARGE SCALE GENOMIC DNA]</scope>
    <source>
        <strain evidence="6">HYR1</strain>
    </source>
</reference>
<protein>
    <submittedName>
        <fullName evidence="6">Nuclear valosin-containing-like</fullName>
    </submittedName>
</protein>
<dbReference type="InterPro" id="IPR003593">
    <property type="entry name" value="AAA+_ATPase"/>
</dbReference>
<dbReference type="CDD" id="cd19511">
    <property type="entry name" value="RecA-like_CDC48_r2-like"/>
    <property type="match status" value="1"/>
</dbReference>
<dbReference type="STRING" id="10195.A0A3M7S5H1"/>
<dbReference type="InterPro" id="IPR027417">
    <property type="entry name" value="P-loop_NTPase"/>
</dbReference>
<dbReference type="InterPro" id="IPR003960">
    <property type="entry name" value="ATPase_AAA_CS"/>
</dbReference>
<keyword evidence="2 4" id="KW-0547">Nucleotide-binding</keyword>
<evidence type="ECO:0000313" key="7">
    <source>
        <dbReference type="Proteomes" id="UP000276133"/>
    </source>
</evidence>
<evidence type="ECO:0000313" key="6">
    <source>
        <dbReference type="EMBL" id="RNA30840.1"/>
    </source>
</evidence>
<dbReference type="FunFam" id="3.40.50.300:FF:000149">
    <property type="entry name" value="Nuclear valosin-containing protein-like"/>
    <property type="match status" value="1"/>
</dbReference>
<dbReference type="Gene3D" id="3.40.50.300">
    <property type="entry name" value="P-loop containing nucleotide triphosphate hydrolases"/>
    <property type="match status" value="1"/>
</dbReference>
<comment type="similarity">
    <text evidence="1 4">Belongs to the AAA ATPase family.</text>
</comment>
<name>A0A3M7S5H1_BRAPC</name>
<organism evidence="6 7">
    <name type="scientific">Brachionus plicatilis</name>
    <name type="common">Marine rotifer</name>
    <name type="synonym">Brachionus muelleri</name>
    <dbReference type="NCBI Taxonomy" id="10195"/>
    <lineage>
        <taxon>Eukaryota</taxon>
        <taxon>Metazoa</taxon>
        <taxon>Spiralia</taxon>
        <taxon>Gnathifera</taxon>
        <taxon>Rotifera</taxon>
        <taxon>Eurotatoria</taxon>
        <taxon>Monogononta</taxon>
        <taxon>Pseudotrocha</taxon>
        <taxon>Ploima</taxon>
        <taxon>Brachionidae</taxon>
        <taxon>Brachionus</taxon>
    </lineage>
</organism>
<dbReference type="OrthoDB" id="2187at2759"/>